<accession>A0ABT4SMQ6</accession>
<dbReference type="InterPro" id="IPR050177">
    <property type="entry name" value="Lipid_A_modif_metabolic_enz"/>
</dbReference>
<dbReference type="Pfam" id="PF01370">
    <property type="entry name" value="Epimerase"/>
    <property type="match status" value="1"/>
</dbReference>
<feature type="region of interest" description="Disordered" evidence="1">
    <location>
        <begin position="307"/>
        <end position="327"/>
    </location>
</feature>
<dbReference type="InterPro" id="IPR036291">
    <property type="entry name" value="NAD(P)-bd_dom_sf"/>
</dbReference>
<evidence type="ECO:0000313" key="4">
    <source>
        <dbReference type="Proteomes" id="UP001144036"/>
    </source>
</evidence>
<keyword evidence="4" id="KW-1185">Reference proteome</keyword>
<name>A0ABT4SMQ6_9ACTN</name>
<proteinExistence type="predicted"/>
<reference evidence="3" key="1">
    <citation type="submission" date="2022-11" db="EMBL/GenBank/DDBJ databases">
        <title>Nonomuraea corallina sp. nov., a new species of the genus Nonomuraea isolated from sea side sediment in Thai sea.</title>
        <authorList>
            <person name="Ngamcharungchit C."/>
            <person name="Matsumoto A."/>
            <person name="Suriyachadkun C."/>
            <person name="Panbangred W."/>
            <person name="Inahashi Y."/>
            <person name="Intra B."/>
        </authorList>
    </citation>
    <scope>NUCLEOTIDE SEQUENCE</scope>
    <source>
        <strain evidence="3">MCN248</strain>
    </source>
</reference>
<evidence type="ECO:0000259" key="2">
    <source>
        <dbReference type="Pfam" id="PF01370"/>
    </source>
</evidence>
<dbReference type="SUPFAM" id="SSF51735">
    <property type="entry name" value="NAD(P)-binding Rossmann-fold domains"/>
    <property type="match status" value="1"/>
</dbReference>
<evidence type="ECO:0000313" key="3">
    <source>
        <dbReference type="EMBL" id="MDA0638171.1"/>
    </source>
</evidence>
<dbReference type="EMBL" id="JAPNNL010000210">
    <property type="protein sequence ID" value="MDA0638171.1"/>
    <property type="molecule type" value="Genomic_DNA"/>
</dbReference>
<dbReference type="RefSeq" id="WP_270159099.1">
    <property type="nucleotide sequence ID" value="NZ_JAPNNL010000210.1"/>
</dbReference>
<protein>
    <submittedName>
        <fullName evidence="3">NAD-dependent epimerase/dehydratase</fullName>
    </submittedName>
</protein>
<dbReference type="PANTHER" id="PTHR43245">
    <property type="entry name" value="BIFUNCTIONAL POLYMYXIN RESISTANCE PROTEIN ARNA"/>
    <property type="match status" value="1"/>
</dbReference>
<gene>
    <name evidence="3" type="ORF">OUY22_32600</name>
</gene>
<comment type="caution">
    <text evidence="3">The sequence shown here is derived from an EMBL/GenBank/DDBJ whole genome shotgun (WGS) entry which is preliminary data.</text>
</comment>
<dbReference type="Gene3D" id="3.40.50.720">
    <property type="entry name" value="NAD(P)-binding Rossmann-like Domain"/>
    <property type="match status" value="1"/>
</dbReference>
<feature type="domain" description="NAD-dependent epimerase/dehydratase" evidence="2">
    <location>
        <begin position="6"/>
        <end position="233"/>
    </location>
</feature>
<dbReference type="InterPro" id="IPR001509">
    <property type="entry name" value="Epimerase_deHydtase"/>
</dbReference>
<evidence type="ECO:0000256" key="1">
    <source>
        <dbReference type="SAM" id="MobiDB-lite"/>
    </source>
</evidence>
<sequence length="327" mass="34343">MSSPRVVVLGGTGSVGRQVCAAFAGHGWDVLAVARSAAPHLAGFPFAALDVTAAEPRRLAALFTEPRADAVVNAAGGWGDTAEEMTYSHIRLVDRLVEALALTPHRPRLVHVGSVHEYGPVPYGTLLREDTAPRPVTPYAKTKLATSRAVLAGAGRGLDAVVLRAANMSGPHPPKESFLAALMLRVERALAAGEVLELSVADARRDFIDVRDVAAAIVRAATAPLDDRVVNLGRGEAVPIGSLVDWLIEASGFPRDRVELLDREVRSKGGDWTRLDIGLARRALSWEPRIGLRESVRAMWQAAGSTAGPAAGSAAESAAGSATARTA</sequence>
<dbReference type="Proteomes" id="UP001144036">
    <property type="component" value="Unassembled WGS sequence"/>
</dbReference>
<organism evidence="3 4">
    <name type="scientific">Nonomuraea corallina</name>
    <dbReference type="NCBI Taxonomy" id="2989783"/>
    <lineage>
        <taxon>Bacteria</taxon>
        <taxon>Bacillati</taxon>
        <taxon>Actinomycetota</taxon>
        <taxon>Actinomycetes</taxon>
        <taxon>Streptosporangiales</taxon>
        <taxon>Streptosporangiaceae</taxon>
        <taxon>Nonomuraea</taxon>
    </lineage>
</organism>